<comment type="caution">
    <text evidence="3">The sequence shown here is derived from an EMBL/GenBank/DDBJ whole genome shotgun (WGS) entry which is preliminary data.</text>
</comment>
<feature type="domain" description="DUF234" evidence="2">
    <location>
        <begin position="314"/>
        <end position="401"/>
    </location>
</feature>
<evidence type="ECO:0000313" key="4">
    <source>
        <dbReference type="Proteomes" id="UP000183245"/>
    </source>
</evidence>
<dbReference type="InterPro" id="IPR036390">
    <property type="entry name" value="WH_DNA-bd_sf"/>
</dbReference>
<gene>
    <name evidence="3" type="ORF">AUK40_04070</name>
</gene>
<evidence type="ECO:0000259" key="1">
    <source>
        <dbReference type="Pfam" id="PF01637"/>
    </source>
</evidence>
<dbReference type="InterPro" id="IPR027417">
    <property type="entry name" value="P-loop_NTPase"/>
</dbReference>
<sequence length="463" mass="53829">MGFINRTVELDRLQRLWDSGTAQLAVVYGKRRVGKTELIRQFLLKNSGIYYLADKRTHHEQLLEFGRVVGDFFDDLIVRQNGFIDWLQAFQYLEQRSHDRQFIVAIDEYPYLVESARETSSLFQKGWDQYLKQSRVCLILCGSSIAMMESEMSSRAPLYGRMTARFLVEPMDVYSSQDFFPKRQFADFLTYYAITGGMPAYLQAFSGFENVEEAATALCLDKNGLYANEVNMMLRQELRTPNTYFAILKAIAGGKTRISEIANDGGFTVTLVSKYLRTLEGLQFVEREVPVTEDKPHKSKKGIFVLRENFVRFWFQYIYAFSSDLAIGNFRQVQKKFRAESHFLESIAYEQISRRTMWDLSDRLFSFEKAGRYWDSDIEIDGVGYNAHERKIAFMEAKWSDKKMGPTILNKLRMKAARVAWMRDKREEYFVLFSKAGFESELVSIASEDPHVVLVQQVTVMGR</sequence>
<name>A0A1J5IJ03_9BACT</name>
<evidence type="ECO:0000259" key="2">
    <source>
        <dbReference type="Pfam" id="PF03008"/>
    </source>
</evidence>
<feature type="domain" description="ATPase" evidence="1">
    <location>
        <begin position="3"/>
        <end position="203"/>
    </location>
</feature>
<dbReference type="PANTHER" id="PTHR34704">
    <property type="entry name" value="ATPASE"/>
    <property type="match status" value="1"/>
</dbReference>
<dbReference type="Pfam" id="PF01637">
    <property type="entry name" value="ATPase_2"/>
    <property type="match status" value="1"/>
</dbReference>
<dbReference type="EMBL" id="MNZT01000070">
    <property type="protein sequence ID" value="OIP97077.1"/>
    <property type="molecule type" value="Genomic_DNA"/>
</dbReference>
<dbReference type="SUPFAM" id="SSF46785">
    <property type="entry name" value="Winged helix' DNA-binding domain"/>
    <property type="match status" value="1"/>
</dbReference>
<dbReference type="SUPFAM" id="SSF52540">
    <property type="entry name" value="P-loop containing nucleoside triphosphate hydrolases"/>
    <property type="match status" value="1"/>
</dbReference>
<accession>A0A1J5IJ03</accession>
<dbReference type="Gene3D" id="3.40.50.300">
    <property type="entry name" value="P-loop containing nucleotide triphosphate hydrolases"/>
    <property type="match status" value="1"/>
</dbReference>
<evidence type="ECO:0000313" key="3">
    <source>
        <dbReference type="EMBL" id="OIP97077.1"/>
    </source>
</evidence>
<dbReference type="GO" id="GO:0005524">
    <property type="term" value="F:ATP binding"/>
    <property type="evidence" value="ECO:0007669"/>
    <property type="project" value="InterPro"/>
</dbReference>
<organism evidence="3 4">
    <name type="scientific">Candidatus Wirthbacteria bacterium CG2_30_54_11</name>
    <dbReference type="NCBI Taxonomy" id="1817892"/>
    <lineage>
        <taxon>Bacteria</taxon>
        <taxon>Candidatus Wirthbacteria</taxon>
    </lineage>
</organism>
<reference evidence="3 4" key="1">
    <citation type="journal article" date="2016" name="Environ. Microbiol.">
        <title>Genomic resolution of a cold subsurface aquifer community provides metabolic insights for novel microbes adapted to high CO concentrations.</title>
        <authorList>
            <person name="Probst A.J."/>
            <person name="Castelle C.J."/>
            <person name="Singh A."/>
            <person name="Brown C.T."/>
            <person name="Anantharaman K."/>
            <person name="Sharon I."/>
            <person name="Hug L.A."/>
            <person name="Burstein D."/>
            <person name="Emerson J.B."/>
            <person name="Thomas B.C."/>
            <person name="Banfield J.F."/>
        </authorList>
    </citation>
    <scope>NUCLEOTIDE SEQUENCE [LARGE SCALE GENOMIC DNA]</scope>
    <source>
        <strain evidence="3">CG2_30_54_11</strain>
    </source>
</reference>
<evidence type="ECO:0008006" key="5">
    <source>
        <dbReference type="Google" id="ProtNLM"/>
    </source>
</evidence>
<dbReference type="Pfam" id="PF03008">
    <property type="entry name" value="DUF234"/>
    <property type="match status" value="1"/>
</dbReference>
<dbReference type="PANTHER" id="PTHR34704:SF1">
    <property type="entry name" value="ATPASE"/>
    <property type="match status" value="1"/>
</dbReference>
<dbReference type="InterPro" id="IPR004256">
    <property type="entry name" value="DUF234"/>
</dbReference>
<proteinExistence type="predicted"/>
<dbReference type="STRING" id="1817892.AUK40_04070"/>
<protein>
    <recommendedName>
        <fullName evidence="5">ATPase</fullName>
    </recommendedName>
</protein>
<dbReference type="InterPro" id="IPR011579">
    <property type="entry name" value="ATPase_dom"/>
</dbReference>
<dbReference type="AlphaFoldDB" id="A0A1J5IJ03"/>
<dbReference type="Proteomes" id="UP000183245">
    <property type="component" value="Unassembled WGS sequence"/>
</dbReference>